<proteinExistence type="predicted"/>
<sequence>MDDALQVHEVPFETLVQETSSGLEEPCHLVIRDQKTWDELWPRVTTRRMPDPAVPREEIGDCGLPDD</sequence>
<dbReference type="RefSeq" id="WP_208239742.1">
    <property type="nucleotide sequence ID" value="NZ_JAGEPF010000006.1"/>
</dbReference>
<protein>
    <submittedName>
        <fullName evidence="1">Uncharacterized protein</fullName>
    </submittedName>
</protein>
<keyword evidence="2" id="KW-1185">Reference proteome</keyword>
<organism evidence="1 2">
    <name type="scientific">Actinomadura violacea</name>
    <dbReference type="NCBI Taxonomy" id="2819934"/>
    <lineage>
        <taxon>Bacteria</taxon>
        <taxon>Bacillati</taxon>
        <taxon>Actinomycetota</taxon>
        <taxon>Actinomycetes</taxon>
        <taxon>Streptosporangiales</taxon>
        <taxon>Thermomonosporaceae</taxon>
        <taxon>Actinomadura</taxon>
    </lineage>
</organism>
<reference evidence="1 2" key="1">
    <citation type="submission" date="2021-03" db="EMBL/GenBank/DDBJ databases">
        <title>Actinomadura violae sp. nov., isolated from lichen in Thailand.</title>
        <authorList>
            <person name="Kanchanasin P."/>
            <person name="Saeng-In P."/>
            <person name="Phongsopitanun W."/>
            <person name="Yuki M."/>
            <person name="Kudo T."/>
            <person name="Ohkuma M."/>
            <person name="Tanasupawat S."/>
        </authorList>
    </citation>
    <scope>NUCLEOTIDE SEQUENCE [LARGE SCALE GENOMIC DNA]</scope>
    <source>
        <strain evidence="1 2">LCR2-06</strain>
    </source>
</reference>
<evidence type="ECO:0000313" key="2">
    <source>
        <dbReference type="Proteomes" id="UP000680206"/>
    </source>
</evidence>
<comment type="caution">
    <text evidence="1">The sequence shown here is derived from an EMBL/GenBank/DDBJ whole genome shotgun (WGS) entry which is preliminary data.</text>
</comment>
<dbReference type="EMBL" id="JAGEPF010000006">
    <property type="protein sequence ID" value="MBO2458080.1"/>
    <property type="molecule type" value="Genomic_DNA"/>
</dbReference>
<dbReference type="Proteomes" id="UP000680206">
    <property type="component" value="Unassembled WGS sequence"/>
</dbReference>
<accession>A0ABS3RPT0</accession>
<evidence type="ECO:0000313" key="1">
    <source>
        <dbReference type="EMBL" id="MBO2458080.1"/>
    </source>
</evidence>
<name>A0ABS3RPT0_9ACTN</name>
<gene>
    <name evidence="1" type="ORF">J4709_10895</name>
</gene>